<dbReference type="AlphaFoldDB" id="A0A939E0U8"/>
<dbReference type="GO" id="GO:0016887">
    <property type="term" value="F:ATP hydrolysis activity"/>
    <property type="evidence" value="ECO:0007669"/>
    <property type="project" value="InterPro"/>
</dbReference>
<evidence type="ECO:0000313" key="4">
    <source>
        <dbReference type="EMBL" id="MBN9644370.1"/>
    </source>
</evidence>
<feature type="domain" description="ABC transporter" evidence="3">
    <location>
        <begin position="13"/>
        <end position="237"/>
    </location>
</feature>
<evidence type="ECO:0000313" key="5">
    <source>
        <dbReference type="Proteomes" id="UP000664332"/>
    </source>
</evidence>
<dbReference type="SUPFAM" id="SSF52540">
    <property type="entry name" value="P-loop containing nucleoside triphosphate hydrolases"/>
    <property type="match status" value="1"/>
</dbReference>
<proteinExistence type="predicted"/>
<protein>
    <submittedName>
        <fullName evidence="4">ABC transporter ATP-binding protein</fullName>
    </submittedName>
</protein>
<dbReference type="Gene3D" id="3.40.50.300">
    <property type="entry name" value="P-loop containing nucleotide triphosphate hydrolases"/>
    <property type="match status" value="1"/>
</dbReference>
<dbReference type="SMART" id="SM00382">
    <property type="entry name" value="AAA"/>
    <property type="match status" value="1"/>
</dbReference>
<dbReference type="InterPro" id="IPR003593">
    <property type="entry name" value="AAA+_ATPase"/>
</dbReference>
<dbReference type="PANTHER" id="PTHR43158">
    <property type="entry name" value="SKFA PEPTIDE EXPORT ATP-BINDING PROTEIN SKFE"/>
    <property type="match status" value="1"/>
</dbReference>
<organism evidence="4 5">
    <name type="scientific">Corynebacterium mendelii</name>
    <dbReference type="NCBI Taxonomy" id="2765362"/>
    <lineage>
        <taxon>Bacteria</taxon>
        <taxon>Bacillati</taxon>
        <taxon>Actinomycetota</taxon>
        <taxon>Actinomycetes</taxon>
        <taxon>Mycobacteriales</taxon>
        <taxon>Corynebacteriaceae</taxon>
        <taxon>Corynebacterium</taxon>
    </lineage>
</organism>
<sequence>MTYSSPTPGDRVIHADHARLAYGKTTVATDITLALTTPGCHLVVGPNGSGKTTLLRAIAGQIPVDGTFTVSGDKPFDNQQIMDQCVLMGADIGFPTAWKARTVLRIAADRWSTFDTSRADELVDIFGLDTDKNYGELSRGQKTALQVVVALAARCPITCLDEPYLGLDIERRGILYRELAEEIAHHPRTFIIATHEPADAASITDTVTVLDEKKMLFCATAEQLADDVVTVAGPSNACEKLTADCPDLVLATTTTTGMSRVIIDLRGQDDIVFSRLADKAAQLKLTAGPTELDTTIAALISKNRG</sequence>
<dbReference type="InterPro" id="IPR003439">
    <property type="entry name" value="ABC_transporter-like_ATP-bd"/>
</dbReference>
<evidence type="ECO:0000256" key="2">
    <source>
        <dbReference type="ARBA" id="ARBA00022840"/>
    </source>
</evidence>
<dbReference type="EMBL" id="JAFLEQ010000011">
    <property type="protein sequence ID" value="MBN9644370.1"/>
    <property type="molecule type" value="Genomic_DNA"/>
</dbReference>
<evidence type="ECO:0000256" key="1">
    <source>
        <dbReference type="ARBA" id="ARBA00022741"/>
    </source>
</evidence>
<gene>
    <name evidence="4" type="ORF">JZY06_07070</name>
</gene>
<dbReference type="PROSITE" id="PS50893">
    <property type="entry name" value="ABC_TRANSPORTER_2"/>
    <property type="match status" value="1"/>
</dbReference>
<dbReference type="GO" id="GO:0005524">
    <property type="term" value="F:ATP binding"/>
    <property type="evidence" value="ECO:0007669"/>
    <property type="project" value="UniProtKB-KW"/>
</dbReference>
<reference evidence="4" key="1">
    <citation type="submission" date="2021-03" db="EMBL/GenBank/DDBJ databases">
        <authorList>
            <person name="Sun Q."/>
        </authorList>
    </citation>
    <scope>NUCLEOTIDE SEQUENCE</scope>
    <source>
        <strain evidence="4">CCM 8862</strain>
    </source>
</reference>
<comment type="caution">
    <text evidence="4">The sequence shown here is derived from an EMBL/GenBank/DDBJ whole genome shotgun (WGS) entry which is preliminary data.</text>
</comment>
<keyword evidence="5" id="KW-1185">Reference proteome</keyword>
<keyword evidence="2 4" id="KW-0067">ATP-binding</keyword>
<name>A0A939E0U8_9CORY</name>
<evidence type="ECO:0000259" key="3">
    <source>
        <dbReference type="PROSITE" id="PS50893"/>
    </source>
</evidence>
<dbReference type="PANTHER" id="PTHR43158:SF5">
    <property type="entry name" value="ABC TRANSPORTER, ATP-BINDING PROTEIN"/>
    <property type="match status" value="1"/>
</dbReference>
<dbReference type="Proteomes" id="UP000664332">
    <property type="component" value="Unassembled WGS sequence"/>
</dbReference>
<dbReference type="Pfam" id="PF00005">
    <property type="entry name" value="ABC_tran"/>
    <property type="match status" value="1"/>
</dbReference>
<keyword evidence="1" id="KW-0547">Nucleotide-binding</keyword>
<accession>A0A939E0U8</accession>
<dbReference type="RefSeq" id="WP_207278855.1">
    <property type="nucleotide sequence ID" value="NZ_JAFLEQ010000011.1"/>
</dbReference>
<dbReference type="InterPro" id="IPR027417">
    <property type="entry name" value="P-loop_NTPase"/>
</dbReference>